<protein>
    <submittedName>
        <fullName evidence="2">Uncharacterized protein</fullName>
    </submittedName>
</protein>
<feature type="compositionally biased region" description="Polar residues" evidence="1">
    <location>
        <begin position="33"/>
        <end position="46"/>
    </location>
</feature>
<proteinExistence type="predicted"/>
<feature type="compositionally biased region" description="Basic and acidic residues" evidence="1">
    <location>
        <begin position="9"/>
        <end position="18"/>
    </location>
</feature>
<feature type="region of interest" description="Disordered" evidence="1">
    <location>
        <begin position="1"/>
        <end position="46"/>
    </location>
</feature>
<accession>A0A7X4GU55</accession>
<dbReference type="RefSeq" id="WP_161015713.1">
    <property type="nucleotide sequence ID" value="NZ_WWCK01000006.1"/>
</dbReference>
<dbReference type="Proteomes" id="UP000450012">
    <property type="component" value="Unassembled WGS sequence"/>
</dbReference>
<dbReference type="EMBL" id="WWCK01000006">
    <property type="protein sequence ID" value="MYM69199.1"/>
    <property type="molecule type" value="Genomic_DNA"/>
</dbReference>
<evidence type="ECO:0000256" key="1">
    <source>
        <dbReference type="SAM" id="MobiDB-lite"/>
    </source>
</evidence>
<organism evidence="2 3">
    <name type="scientific">Duganella rivi</name>
    <dbReference type="NCBI Taxonomy" id="2666083"/>
    <lineage>
        <taxon>Bacteria</taxon>
        <taxon>Pseudomonadati</taxon>
        <taxon>Pseudomonadota</taxon>
        <taxon>Betaproteobacteria</taxon>
        <taxon>Burkholderiales</taxon>
        <taxon>Oxalobacteraceae</taxon>
        <taxon>Telluria group</taxon>
        <taxon>Duganella</taxon>
    </lineage>
</organism>
<keyword evidence="3" id="KW-1185">Reference proteome</keyword>
<evidence type="ECO:0000313" key="2">
    <source>
        <dbReference type="EMBL" id="MYM69199.1"/>
    </source>
</evidence>
<dbReference type="AlphaFoldDB" id="A0A7X4GU55"/>
<gene>
    <name evidence="2" type="ORF">GTP45_20490</name>
</gene>
<name>A0A7X4GU55_9BURK</name>
<reference evidence="2 3" key="1">
    <citation type="submission" date="2019-12" db="EMBL/GenBank/DDBJ databases">
        <title>Novel species isolated from a subtropical stream in China.</title>
        <authorList>
            <person name="Lu H."/>
        </authorList>
    </citation>
    <scope>NUCLEOTIDE SEQUENCE [LARGE SCALE GENOMIC DNA]</scope>
    <source>
        <strain evidence="2 3">FT55W</strain>
    </source>
</reference>
<sequence>MKAIHAKNARNDGADKRFKNTTRSPGSAAFDQNKPSQSTIPAQTGQRPIKVLATGGHAAVGMRITLIKE</sequence>
<evidence type="ECO:0000313" key="3">
    <source>
        <dbReference type="Proteomes" id="UP000450012"/>
    </source>
</evidence>
<comment type="caution">
    <text evidence="2">The sequence shown here is derived from an EMBL/GenBank/DDBJ whole genome shotgun (WGS) entry which is preliminary data.</text>
</comment>